<organism evidence="2 3">
    <name type="scientific">Thermasporomyces composti</name>
    <dbReference type="NCBI Taxonomy" id="696763"/>
    <lineage>
        <taxon>Bacteria</taxon>
        <taxon>Bacillati</taxon>
        <taxon>Actinomycetota</taxon>
        <taxon>Actinomycetes</taxon>
        <taxon>Propionibacteriales</taxon>
        <taxon>Nocardioidaceae</taxon>
        <taxon>Thermasporomyces</taxon>
    </lineage>
</organism>
<name>A0A3D9V216_THECX</name>
<sequence>MRTDHVSALLRGALVPTLVVAALVTVASALFAGSRGAVGALVGAGIVVVFSGAGLLAVRVARGAAPSVLLVVVLGSFLARVILFGLALQAANAIDDVDTVLHRGATVVGVVACVVAWMAGEIRAFGRLRIPTYDLDEPTTSTSGGAP</sequence>
<feature type="transmembrane region" description="Helical" evidence="1">
    <location>
        <begin position="38"/>
        <end position="61"/>
    </location>
</feature>
<dbReference type="Proteomes" id="UP000256485">
    <property type="component" value="Unassembled WGS sequence"/>
</dbReference>
<dbReference type="AlphaFoldDB" id="A0A3D9V216"/>
<keyword evidence="3" id="KW-1185">Reference proteome</keyword>
<keyword evidence="1" id="KW-0812">Transmembrane</keyword>
<gene>
    <name evidence="2" type="ORF">DFJ64_0785</name>
</gene>
<feature type="transmembrane region" description="Helical" evidence="1">
    <location>
        <begin position="12"/>
        <end position="32"/>
    </location>
</feature>
<keyword evidence="1" id="KW-1133">Transmembrane helix</keyword>
<dbReference type="EMBL" id="QTUC01000001">
    <property type="protein sequence ID" value="REF35406.1"/>
    <property type="molecule type" value="Genomic_DNA"/>
</dbReference>
<evidence type="ECO:0000313" key="3">
    <source>
        <dbReference type="Proteomes" id="UP000256485"/>
    </source>
</evidence>
<evidence type="ECO:0000256" key="1">
    <source>
        <dbReference type="SAM" id="Phobius"/>
    </source>
</evidence>
<feature type="transmembrane region" description="Helical" evidence="1">
    <location>
        <begin position="68"/>
        <end position="88"/>
    </location>
</feature>
<comment type="caution">
    <text evidence="2">The sequence shown here is derived from an EMBL/GenBank/DDBJ whole genome shotgun (WGS) entry which is preliminary data.</text>
</comment>
<evidence type="ECO:0000313" key="2">
    <source>
        <dbReference type="EMBL" id="REF35406.1"/>
    </source>
</evidence>
<accession>A0A3D9V216</accession>
<protein>
    <submittedName>
        <fullName evidence="2">ATP synthase protein I</fullName>
    </submittedName>
</protein>
<proteinExistence type="predicted"/>
<keyword evidence="1" id="KW-0472">Membrane</keyword>
<feature type="transmembrane region" description="Helical" evidence="1">
    <location>
        <begin position="100"/>
        <end position="119"/>
    </location>
</feature>
<reference evidence="2 3" key="1">
    <citation type="submission" date="2018-08" db="EMBL/GenBank/DDBJ databases">
        <title>Sequencing the genomes of 1000 actinobacteria strains.</title>
        <authorList>
            <person name="Klenk H.-P."/>
        </authorList>
    </citation>
    <scope>NUCLEOTIDE SEQUENCE [LARGE SCALE GENOMIC DNA]</scope>
    <source>
        <strain evidence="2 3">DSM 22891</strain>
    </source>
</reference>
<dbReference type="RefSeq" id="WP_147304587.1">
    <property type="nucleotide sequence ID" value="NZ_QTUC01000001.1"/>
</dbReference>